<feature type="compositionally biased region" description="Basic and acidic residues" evidence="2">
    <location>
        <begin position="42"/>
        <end position="51"/>
    </location>
</feature>
<name>A0A0A2LGA0_PENIT</name>
<dbReference type="OMA" id="MVGKACL"/>
<gene>
    <name evidence="4" type="ORF">PITC_055130</name>
</gene>
<feature type="compositionally biased region" description="Basic residues" evidence="2">
    <location>
        <begin position="15"/>
        <end position="29"/>
    </location>
</feature>
<accession>A0A0A2LGA0</accession>
<keyword evidence="1" id="KW-0677">Repeat</keyword>
<evidence type="ECO:0000313" key="5">
    <source>
        <dbReference type="Proteomes" id="UP000030104"/>
    </source>
</evidence>
<dbReference type="SUPFAM" id="SSF48403">
    <property type="entry name" value="Ankyrin repeat"/>
    <property type="match status" value="1"/>
</dbReference>
<dbReference type="PANTHER" id="PTHR10039">
    <property type="entry name" value="AMELOGENIN"/>
    <property type="match status" value="1"/>
</dbReference>
<evidence type="ECO:0000313" key="4">
    <source>
        <dbReference type="EMBL" id="KGO75635.1"/>
    </source>
</evidence>
<sequence length="1190" mass="132216">MSQKSGELEAPKPSLAKRLKARFTHHRSKTSPTSLKSVAPETTDRTKDVKRMTPSIVPEPTHGPGDLDQSAEGSAESLGRISSTVAETKDLWNEAFLSLRPIEQTQLKTITGSEGVCAFTKPDFAILKAQIQQKQKQCEEDSWKVPIGDHVIIVRDFAAKSATWLQKLGDLIIPFTPTAASAPWGLIKGILQVSVTYDSQMLALLGTMDKVLEVVYHGQIYEMVYTSERIRLDALEILQTKLREIYKTALELVAYTQNQLCHGTPRHICEAIVNPDGAEGFLKDLKTRHSELSYAAQLCESCRSSGADRRLMDAMRAMSEPLVRFEKNCETYFNEIDTAKMIHTLNIISPIKYTQHHQEYQAKRTPDTCDWLLKDEGFCQWENSSSPGIFWLWGSPGVGKSFLTSRVIDYFQATLKNQPNHEGLAFFYCRRAQGEEERSRPLSVLQSLLRQLSCYLRKPELIQSGLVEAVEETERIGGIFDRAKCERLLLKSFNLYPCTTLIIDALDECDPSSRDDLIQFLSNVSSQVTRPIKIFISSRPDDDIKRQYFTGLNTGVHADKTRGDMRLFISEKLQDIMKNNHAIEEMRHQITERLYAKCDGMKQDEQGLQLVDRAIKWTISSAKPLTSDALLRAIRVNAEQDTLQESSAIDEEDLLSLCHHLLIIDHEGIWRVSHLSVTEYFEKHHWPLQDAHLYVGNSCLLVLLDKARKFRLDKDADEGSQSKGRRSDSNISFLSYVQNYWFVHARAQNENPSARISSMTRLLGKFFGSPTNSSVWYRDWVLCYLSQFKHTYPSEQPYTSSAYKSMLPETISILGACRLGIDTALGDWWAGLASCLEQVNSEGVGLVQLAADADCISICSRLLSAGAPVDVRAHGASLISAIYCGNLELVRLIRTKNPHEWDWLMNHASFKRVFSEAAKSDHYEIFQFLCSDDRLDVNMQIKDCACGGLLASAVSGGKSVFIDYLIERGADVNLLLLHGDYGSALAAAVILENLDNVKYLVEREANINLPLRGGRYGSALAAATLGRNTHILRYLLEHGADVNLPLTCGGYGSALAKAAAVQGNNIDAVECLVEGGADINLQLVSGEFGSALAAAASIRFNLDILKYLVESGADVNLQLVSGKYGSALAAAASRRGNLDTVRYLVECGADVNLAFVSGEYGSAVAAAKSRGSADTVKYLVECGARDERET</sequence>
<protein>
    <recommendedName>
        <fullName evidence="3">Nephrocystin 3-like N-terminal domain-containing protein</fullName>
    </recommendedName>
</protein>
<dbReference type="EMBL" id="JQGA01000451">
    <property type="protein sequence ID" value="KGO75635.1"/>
    <property type="molecule type" value="Genomic_DNA"/>
</dbReference>
<dbReference type="Gene3D" id="3.40.50.300">
    <property type="entry name" value="P-loop containing nucleotide triphosphate hydrolases"/>
    <property type="match status" value="1"/>
</dbReference>
<organism evidence="4 5">
    <name type="scientific">Penicillium italicum</name>
    <name type="common">Blue mold</name>
    <dbReference type="NCBI Taxonomy" id="40296"/>
    <lineage>
        <taxon>Eukaryota</taxon>
        <taxon>Fungi</taxon>
        <taxon>Dikarya</taxon>
        <taxon>Ascomycota</taxon>
        <taxon>Pezizomycotina</taxon>
        <taxon>Eurotiomycetes</taxon>
        <taxon>Eurotiomycetidae</taxon>
        <taxon>Eurotiales</taxon>
        <taxon>Aspergillaceae</taxon>
        <taxon>Penicillium</taxon>
    </lineage>
</organism>
<keyword evidence="5" id="KW-1185">Reference proteome</keyword>
<dbReference type="PhylomeDB" id="A0A0A2LGA0"/>
<comment type="caution">
    <text evidence="4">The sequence shown here is derived from an EMBL/GenBank/DDBJ whole genome shotgun (WGS) entry which is preliminary data.</text>
</comment>
<dbReference type="Pfam" id="PF12796">
    <property type="entry name" value="Ank_2"/>
    <property type="match status" value="2"/>
</dbReference>
<dbReference type="Pfam" id="PF24883">
    <property type="entry name" value="NPHP3_N"/>
    <property type="match status" value="1"/>
</dbReference>
<evidence type="ECO:0000256" key="1">
    <source>
        <dbReference type="ARBA" id="ARBA00022737"/>
    </source>
</evidence>
<dbReference type="InterPro" id="IPR002110">
    <property type="entry name" value="Ankyrin_rpt"/>
</dbReference>
<dbReference type="AlphaFoldDB" id="A0A0A2LGA0"/>
<dbReference type="STRING" id="40296.A0A0A2LGA0"/>
<evidence type="ECO:0000259" key="3">
    <source>
        <dbReference type="Pfam" id="PF24883"/>
    </source>
</evidence>
<dbReference type="InterPro" id="IPR056884">
    <property type="entry name" value="NPHP3-like_N"/>
</dbReference>
<feature type="domain" description="Nephrocystin 3-like N-terminal" evidence="3">
    <location>
        <begin position="367"/>
        <end position="539"/>
    </location>
</feature>
<dbReference type="InterPro" id="IPR036770">
    <property type="entry name" value="Ankyrin_rpt-contain_sf"/>
</dbReference>
<dbReference type="Proteomes" id="UP000030104">
    <property type="component" value="Unassembled WGS sequence"/>
</dbReference>
<dbReference type="SUPFAM" id="SSF52540">
    <property type="entry name" value="P-loop containing nucleoside triphosphate hydrolases"/>
    <property type="match status" value="1"/>
</dbReference>
<feature type="region of interest" description="Disordered" evidence="2">
    <location>
        <begin position="1"/>
        <end position="76"/>
    </location>
</feature>
<dbReference type="OrthoDB" id="7464126at2759"/>
<reference evidence="4 5" key="1">
    <citation type="journal article" date="2015" name="Mol. Plant Microbe Interact.">
        <title>Genome, transcriptome, and functional analyses of Penicillium expansum provide new insights into secondary metabolism and pathogenicity.</title>
        <authorList>
            <person name="Ballester A.R."/>
            <person name="Marcet-Houben M."/>
            <person name="Levin E."/>
            <person name="Sela N."/>
            <person name="Selma-Lazaro C."/>
            <person name="Carmona L."/>
            <person name="Wisniewski M."/>
            <person name="Droby S."/>
            <person name="Gonzalez-Candelas L."/>
            <person name="Gabaldon T."/>
        </authorList>
    </citation>
    <scope>NUCLEOTIDE SEQUENCE [LARGE SCALE GENOMIC DNA]</scope>
    <source>
        <strain evidence="4 5">PHI-1</strain>
    </source>
</reference>
<feature type="compositionally biased region" description="Basic and acidic residues" evidence="2">
    <location>
        <begin position="1"/>
        <end position="10"/>
    </location>
</feature>
<dbReference type="Gene3D" id="1.25.40.20">
    <property type="entry name" value="Ankyrin repeat-containing domain"/>
    <property type="match status" value="1"/>
</dbReference>
<proteinExistence type="predicted"/>
<dbReference type="HOGENOM" id="CLU_000288_34_7_1"/>
<dbReference type="InterPro" id="IPR027417">
    <property type="entry name" value="P-loop_NTPase"/>
</dbReference>
<dbReference type="SMART" id="SM00248">
    <property type="entry name" value="ANK"/>
    <property type="match status" value="9"/>
</dbReference>
<evidence type="ECO:0000256" key="2">
    <source>
        <dbReference type="SAM" id="MobiDB-lite"/>
    </source>
</evidence>